<dbReference type="GO" id="GO:0005509">
    <property type="term" value="F:calcium ion binding"/>
    <property type="evidence" value="ECO:0007669"/>
    <property type="project" value="InterPro"/>
</dbReference>
<dbReference type="SUPFAM" id="SSF47473">
    <property type="entry name" value="EF-hand"/>
    <property type="match status" value="1"/>
</dbReference>
<evidence type="ECO:0000313" key="8">
    <source>
        <dbReference type="Proteomes" id="UP000190648"/>
    </source>
</evidence>
<dbReference type="GO" id="GO:0051896">
    <property type="term" value="P:regulation of phosphatidylinositol 3-kinase/protein kinase B signal transduction"/>
    <property type="evidence" value="ECO:0007669"/>
    <property type="project" value="TreeGrafter"/>
</dbReference>
<feature type="compositionally biased region" description="Basic and acidic residues" evidence="5">
    <location>
        <begin position="477"/>
        <end position="564"/>
    </location>
</feature>
<dbReference type="EMBL" id="LSYS01000311">
    <property type="protein sequence ID" value="OPJ90390.1"/>
    <property type="molecule type" value="Genomic_DNA"/>
</dbReference>
<sequence>MSHFLDSISTIIRVFHEHVKEDGGCSNLSQRKMRELIQREFADVIVNPHDPQTIYKILQFLDWDDDGEIDFNEFLLLVFRVAKACYWYRSKAPCLLQRTKLTASDKSLQDLEVKNRESHRNQQEEERKTCESNHHPPGEHELQQDTRINELETLEEMGSHHQQRNTQSRNNAKRSTELGEPVLQVYEERSQEPQDRCNSQRRRQPAKLDRQGDVQLQKHSNLQAHHAELEADERQNQERPQPKQLAEVRSHNQIHEPQPLPNQCKSHEPNEPALQAYDQKKHHSQEADRVSYNQPHKAELLTEERSRDHLHEPEQFELEDRSRHRHELQFLDSRCLHQSYIQEPIQIDLRYSKTRELERDISEQRRNKEYQLKKPKRERRIDGQRELELEVYEHFSHQTRDREERGATRDQREARKSRDHETHETEDNGRRAHDSITYERTQESTVVAAEADVKIHRISWEIEPREDGERRVCLRDHHEPVDERRICQERQREEPERERRIDHQPELELDVYEPHSHQTREREDRGATSDQKDAPKRCDHQKYEPEDNGRRPHELAQYERKRESAVVAAEAGVKFKELEPRENLERRDHPCERQEPENERSICPERERDDPKQKRRIKHQQHMVVF</sequence>
<dbReference type="OrthoDB" id="9909924at2759"/>
<accession>A0A1V4L0Z6</accession>
<dbReference type="GO" id="GO:1902808">
    <property type="term" value="P:positive regulation of cell cycle G1/S phase transition"/>
    <property type="evidence" value="ECO:0007669"/>
    <property type="project" value="TreeGrafter"/>
</dbReference>
<dbReference type="InterPro" id="IPR001751">
    <property type="entry name" value="S100/CaBP7/8-like_CS"/>
</dbReference>
<evidence type="ECO:0000256" key="1">
    <source>
        <dbReference type="ARBA" id="ARBA00007323"/>
    </source>
</evidence>
<dbReference type="GO" id="GO:0048306">
    <property type="term" value="F:calcium-dependent protein binding"/>
    <property type="evidence" value="ECO:0007669"/>
    <property type="project" value="TreeGrafter"/>
</dbReference>
<dbReference type="InterPro" id="IPR002048">
    <property type="entry name" value="EF_hand_dom"/>
</dbReference>
<feature type="compositionally biased region" description="Basic and acidic residues" evidence="5">
    <location>
        <begin position="186"/>
        <end position="195"/>
    </location>
</feature>
<feature type="region of interest" description="Disordered" evidence="5">
    <location>
        <begin position="229"/>
        <end position="270"/>
    </location>
</feature>
<evidence type="ECO:0000259" key="6">
    <source>
        <dbReference type="PROSITE" id="PS50222"/>
    </source>
</evidence>
<feature type="compositionally biased region" description="Basic and acidic residues" evidence="5">
    <location>
        <begin position="229"/>
        <end position="254"/>
    </location>
</feature>
<proteinExistence type="inferred from homology"/>
<evidence type="ECO:0000256" key="2">
    <source>
        <dbReference type="ARBA" id="ARBA00022723"/>
    </source>
</evidence>
<feature type="region of interest" description="Disordered" evidence="5">
    <location>
        <begin position="299"/>
        <end position="322"/>
    </location>
</feature>
<evidence type="ECO:0000256" key="5">
    <source>
        <dbReference type="SAM" id="MobiDB-lite"/>
    </source>
</evidence>
<dbReference type="GO" id="GO:0046914">
    <property type="term" value="F:transition metal ion binding"/>
    <property type="evidence" value="ECO:0007669"/>
    <property type="project" value="InterPro"/>
</dbReference>
<name>A0A1V4L0Z6_PATFA</name>
<dbReference type="GO" id="GO:0071345">
    <property type="term" value="P:cellular response to cytokine stimulus"/>
    <property type="evidence" value="ECO:0007669"/>
    <property type="project" value="TreeGrafter"/>
</dbReference>
<feature type="region of interest" description="Disordered" evidence="5">
    <location>
        <begin position="110"/>
        <end position="214"/>
    </location>
</feature>
<dbReference type="PANTHER" id="PTHR11639:SF26">
    <property type="entry name" value="CORNULIN"/>
    <property type="match status" value="1"/>
</dbReference>
<keyword evidence="4" id="KW-0106">Calcium</keyword>
<feature type="compositionally biased region" description="Basic residues" evidence="5">
    <location>
        <begin position="613"/>
        <end position="626"/>
    </location>
</feature>
<protein>
    <submittedName>
        <fullName evidence="7">Trichohyalin</fullName>
    </submittedName>
</protein>
<dbReference type="PROSITE" id="PS00303">
    <property type="entry name" value="S100_CABP"/>
    <property type="match status" value="1"/>
</dbReference>
<keyword evidence="3" id="KW-0677">Repeat</keyword>
<evidence type="ECO:0000256" key="4">
    <source>
        <dbReference type="ARBA" id="ARBA00022837"/>
    </source>
</evidence>
<dbReference type="STRING" id="372326.A0A1V4L0Z6"/>
<evidence type="ECO:0000313" key="7">
    <source>
        <dbReference type="EMBL" id="OPJ90390.1"/>
    </source>
</evidence>
<dbReference type="Pfam" id="PF01023">
    <property type="entry name" value="S_100"/>
    <property type="match status" value="1"/>
</dbReference>
<organism evidence="7 8">
    <name type="scientific">Patagioenas fasciata monilis</name>
    <dbReference type="NCBI Taxonomy" id="372326"/>
    <lineage>
        <taxon>Eukaryota</taxon>
        <taxon>Metazoa</taxon>
        <taxon>Chordata</taxon>
        <taxon>Craniata</taxon>
        <taxon>Vertebrata</taxon>
        <taxon>Euteleostomi</taxon>
        <taxon>Archelosauria</taxon>
        <taxon>Archosauria</taxon>
        <taxon>Dinosauria</taxon>
        <taxon>Saurischia</taxon>
        <taxon>Theropoda</taxon>
        <taxon>Coelurosauria</taxon>
        <taxon>Aves</taxon>
        <taxon>Neognathae</taxon>
        <taxon>Neoaves</taxon>
        <taxon>Columbimorphae</taxon>
        <taxon>Columbiformes</taxon>
        <taxon>Columbidae</taxon>
        <taxon>Patagioenas</taxon>
    </lineage>
</organism>
<comment type="caution">
    <text evidence="7">The sequence shown here is derived from an EMBL/GenBank/DDBJ whole genome shotgun (WGS) entry which is preliminary data.</text>
</comment>
<dbReference type="PANTHER" id="PTHR11639">
    <property type="entry name" value="S100 CALCIUM-BINDING PROTEIN"/>
    <property type="match status" value="1"/>
</dbReference>
<dbReference type="InterPro" id="IPR013787">
    <property type="entry name" value="S100_Ca-bd_sub"/>
</dbReference>
<dbReference type="InterPro" id="IPR011992">
    <property type="entry name" value="EF-hand-dom_pair"/>
</dbReference>
<comment type="similarity">
    <text evidence="1">Belongs to the S-100 family.</text>
</comment>
<gene>
    <name evidence="7" type="ORF">AV530_008491</name>
</gene>
<dbReference type="CDD" id="cd00213">
    <property type="entry name" value="S-100"/>
    <property type="match status" value="1"/>
</dbReference>
<feature type="compositionally biased region" description="Basic and acidic residues" evidence="5">
    <location>
        <begin position="573"/>
        <end position="612"/>
    </location>
</feature>
<evidence type="ECO:0000256" key="3">
    <source>
        <dbReference type="ARBA" id="ARBA00022737"/>
    </source>
</evidence>
<dbReference type="AlphaFoldDB" id="A0A1V4L0Z6"/>
<dbReference type="Proteomes" id="UP000190648">
    <property type="component" value="Unassembled WGS sequence"/>
</dbReference>
<dbReference type="GO" id="GO:0005615">
    <property type="term" value="C:extracellular space"/>
    <property type="evidence" value="ECO:0007669"/>
    <property type="project" value="TreeGrafter"/>
</dbReference>
<feature type="compositionally biased region" description="Basic and acidic residues" evidence="5">
    <location>
        <begin position="392"/>
        <end position="442"/>
    </location>
</feature>
<feature type="domain" description="EF-hand" evidence="6">
    <location>
        <begin position="49"/>
        <end position="84"/>
    </location>
</feature>
<dbReference type="PROSITE" id="PS50222">
    <property type="entry name" value="EF_HAND_2"/>
    <property type="match status" value="1"/>
</dbReference>
<keyword evidence="8" id="KW-1185">Reference proteome</keyword>
<feature type="region of interest" description="Disordered" evidence="5">
    <location>
        <begin position="477"/>
        <end position="626"/>
    </location>
</feature>
<dbReference type="SMART" id="SM01394">
    <property type="entry name" value="S_100"/>
    <property type="match status" value="1"/>
</dbReference>
<feature type="compositionally biased region" description="Basic and acidic residues" evidence="5">
    <location>
        <begin position="110"/>
        <end position="150"/>
    </location>
</feature>
<keyword evidence="2" id="KW-0479">Metal-binding</keyword>
<dbReference type="Gene3D" id="1.10.238.10">
    <property type="entry name" value="EF-hand"/>
    <property type="match status" value="1"/>
</dbReference>
<feature type="region of interest" description="Disordered" evidence="5">
    <location>
        <begin position="392"/>
        <end position="443"/>
    </location>
</feature>
<reference evidence="7 8" key="1">
    <citation type="submission" date="2016-02" db="EMBL/GenBank/DDBJ databases">
        <title>Band-tailed pigeon sequencing and assembly.</title>
        <authorList>
            <person name="Soares A.E."/>
            <person name="Novak B.J."/>
            <person name="Rice E.S."/>
            <person name="O'Connell B."/>
            <person name="Chang D."/>
            <person name="Weber S."/>
            <person name="Shapiro B."/>
        </authorList>
    </citation>
    <scope>NUCLEOTIDE SEQUENCE [LARGE SCALE GENOMIC DNA]</scope>
    <source>
        <strain evidence="7">BTP2013</strain>
        <tissue evidence="7">Blood</tissue>
    </source>
</reference>
<dbReference type="InterPro" id="IPR034325">
    <property type="entry name" value="S-100_dom"/>
</dbReference>